<name>A0A5B8RCG6_9ZZZZ</name>
<dbReference type="EMBL" id="MN079136">
    <property type="protein sequence ID" value="QEA06326.1"/>
    <property type="molecule type" value="Genomic_DNA"/>
</dbReference>
<dbReference type="AlphaFoldDB" id="A0A5B8RCG6"/>
<protein>
    <submittedName>
        <fullName evidence="1">Uncharacterized protein</fullName>
    </submittedName>
</protein>
<sequence>MAEAYNVVYATRSGARHSNHYDGDAADLVVVDLPRRLTLAAPDGARRTFDLSAPEESRDLDLTPRLIDWVERHFDLRKLRSDYPHWTDQRGG</sequence>
<gene>
    <name evidence="1" type="ORF">KBTEX_02658</name>
</gene>
<organism evidence="1">
    <name type="scientific">uncultured organism</name>
    <dbReference type="NCBI Taxonomy" id="155900"/>
    <lineage>
        <taxon>unclassified sequences</taxon>
        <taxon>environmental samples</taxon>
    </lineage>
</organism>
<reference evidence="1" key="1">
    <citation type="submission" date="2019-06" db="EMBL/GenBank/DDBJ databases">
        <authorList>
            <person name="Murdoch R.W."/>
            <person name="Fathepure B."/>
        </authorList>
    </citation>
    <scope>NUCLEOTIDE SEQUENCE</scope>
</reference>
<accession>A0A5B8RCG6</accession>
<proteinExistence type="predicted"/>
<evidence type="ECO:0000313" key="1">
    <source>
        <dbReference type="EMBL" id="QEA06326.1"/>
    </source>
</evidence>